<dbReference type="PROSITE" id="PS50893">
    <property type="entry name" value="ABC_TRANSPORTER_2"/>
    <property type="match status" value="1"/>
</dbReference>
<dbReference type="GO" id="GO:0005524">
    <property type="term" value="F:ATP binding"/>
    <property type="evidence" value="ECO:0007669"/>
    <property type="project" value="UniProtKB-KW"/>
</dbReference>
<keyword evidence="5" id="KW-0132">Cell division</keyword>
<keyword evidence="2" id="KW-0547">Nucleotide-binding</keyword>
<feature type="domain" description="ABC transporter" evidence="4">
    <location>
        <begin position="2"/>
        <end position="221"/>
    </location>
</feature>
<comment type="caution">
    <text evidence="5">The sequence shown here is derived from an EMBL/GenBank/DDBJ whole genome shotgun (WGS) entry which is preliminary data.</text>
</comment>
<dbReference type="Pfam" id="PF00005">
    <property type="entry name" value="ABC_tran"/>
    <property type="match status" value="1"/>
</dbReference>
<dbReference type="InterPro" id="IPR003439">
    <property type="entry name" value="ABC_transporter-like_ATP-bd"/>
</dbReference>
<evidence type="ECO:0000259" key="4">
    <source>
        <dbReference type="PROSITE" id="PS50893"/>
    </source>
</evidence>
<dbReference type="RefSeq" id="WP_345534051.1">
    <property type="nucleotide sequence ID" value="NZ_BAABLD010000015.1"/>
</dbReference>
<dbReference type="InterPro" id="IPR027417">
    <property type="entry name" value="P-loop_NTPase"/>
</dbReference>
<evidence type="ECO:0000256" key="2">
    <source>
        <dbReference type="ARBA" id="ARBA00022741"/>
    </source>
</evidence>
<dbReference type="Gene3D" id="3.40.50.300">
    <property type="entry name" value="P-loop containing nucleotide triphosphate hydrolases"/>
    <property type="match status" value="1"/>
</dbReference>
<protein>
    <submittedName>
        <fullName evidence="5">Cell division ATP-binding protein FtsE</fullName>
    </submittedName>
</protein>
<dbReference type="SMART" id="SM00382">
    <property type="entry name" value="AAA"/>
    <property type="match status" value="1"/>
</dbReference>
<dbReference type="InterPro" id="IPR015854">
    <property type="entry name" value="ABC_transpr_LolD-like"/>
</dbReference>
<dbReference type="Proteomes" id="UP001500547">
    <property type="component" value="Unassembled WGS sequence"/>
</dbReference>
<dbReference type="PANTHER" id="PTHR24220:SF470">
    <property type="entry name" value="CELL DIVISION ATP-BINDING PROTEIN FTSE"/>
    <property type="match status" value="1"/>
</dbReference>
<keyword evidence="1" id="KW-0472">Membrane</keyword>
<dbReference type="InterPro" id="IPR017871">
    <property type="entry name" value="ABC_transporter-like_CS"/>
</dbReference>
<sequence>MIQFDHVSKTYPGGHTALDELTLDIRHGELLVLAGHSGAGKSTLLKLVAALESPSSGRVMVNGLDVGRMRQSQIPYLRRSLGLVMQEHRLLMDRSVLDNVMLPLQVSGEIARTSKREAITRASVALEKVGLSGFEKALPVTLSGGEQQRVAIARAIVNRPSILIADEPTAHLDPAYARDIAALFRSFHAAGVTLILATHDDTLYSPYGARRIELAHGKLMQ</sequence>
<keyword evidence="3 5" id="KW-0067">ATP-binding</keyword>
<dbReference type="InterPro" id="IPR003593">
    <property type="entry name" value="AAA+_ATPase"/>
</dbReference>
<evidence type="ECO:0000256" key="3">
    <source>
        <dbReference type="ARBA" id="ARBA00022840"/>
    </source>
</evidence>
<keyword evidence="6" id="KW-1185">Reference proteome</keyword>
<evidence type="ECO:0000256" key="1">
    <source>
        <dbReference type="ARBA" id="ARBA00022475"/>
    </source>
</evidence>
<dbReference type="PROSITE" id="PS00211">
    <property type="entry name" value="ABC_TRANSPORTER_1"/>
    <property type="match status" value="1"/>
</dbReference>
<dbReference type="SUPFAM" id="SSF52540">
    <property type="entry name" value="P-loop containing nucleoside triphosphate hydrolases"/>
    <property type="match status" value="1"/>
</dbReference>
<dbReference type="EMBL" id="BAABLD010000015">
    <property type="protein sequence ID" value="GAA5169648.1"/>
    <property type="molecule type" value="Genomic_DNA"/>
</dbReference>
<dbReference type="GO" id="GO:0051301">
    <property type="term" value="P:cell division"/>
    <property type="evidence" value="ECO:0007669"/>
    <property type="project" value="UniProtKB-KW"/>
</dbReference>
<accession>A0ABP9QYV3</accession>
<gene>
    <name evidence="5" type="primary">ftsE</name>
    <name evidence="5" type="ORF">GCM10025770_31400</name>
</gene>
<evidence type="ECO:0000313" key="5">
    <source>
        <dbReference type="EMBL" id="GAA5169648.1"/>
    </source>
</evidence>
<dbReference type="PANTHER" id="PTHR24220">
    <property type="entry name" value="IMPORT ATP-BINDING PROTEIN"/>
    <property type="match status" value="1"/>
</dbReference>
<keyword evidence="5" id="KW-0131">Cell cycle</keyword>
<evidence type="ECO:0000313" key="6">
    <source>
        <dbReference type="Proteomes" id="UP001500547"/>
    </source>
</evidence>
<reference evidence="6" key="1">
    <citation type="journal article" date="2019" name="Int. J. Syst. Evol. Microbiol.">
        <title>The Global Catalogue of Microorganisms (GCM) 10K type strain sequencing project: providing services to taxonomists for standard genome sequencing and annotation.</title>
        <authorList>
            <consortium name="The Broad Institute Genomics Platform"/>
            <consortium name="The Broad Institute Genome Sequencing Center for Infectious Disease"/>
            <person name="Wu L."/>
            <person name="Ma J."/>
        </authorList>
    </citation>
    <scope>NUCLEOTIDE SEQUENCE [LARGE SCALE GENOMIC DNA]</scope>
    <source>
        <strain evidence="6">JCM 18715</strain>
    </source>
</reference>
<proteinExistence type="predicted"/>
<organism evidence="5 6">
    <name type="scientific">Viridibacterium curvum</name>
    <dbReference type="NCBI Taxonomy" id="1101404"/>
    <lineage>
        <taxon>Bacteria</taxon>
        <taxon>Pseudomonadati</taxon>
        <taxon>Pseudomonadota</taxon>
        <taxon>Betaproteobacteria</taxon>
        <taxon>Rhodocyclales</taxon>
        <taxon>Rhodocyclaceae</taxon>
        <taxon>Viridibacterium</taxon>
    </lineage>
</organism>
<keyword evidence="1" id="KW-1003">Cell membrane</keyword>
<name>A0ABP9QYV3_9RHOO</name>